<accession>A0ABR3UKZ8</accession>
<dbReference type="InterPro" id="IPR027417">
    <property type="entry name" value="P-loop_NTPase"/>
</dbReference>
<dbReference type="Gene3D" id="3.40.50.300">
    <property type="entry name" value="P-loop containing nucleotide triphosphate hydrolases"/>
    <property type="match status" value="2"/>
</dbReference>
<dbReference type="SUPFAM" id="SSF52540">
    <property type="entry name" value="P-loop containing nucleoside triphosphate hydrolases"/>
    <property type="match status" value="2"/>
</dbReference>
<evidence type="ECO:0000313" key="18">
    <source>
        <dbReference type="EMBL" id="KAL1797156.1"/>
    </source>
</evidence>
<evidence type="ECO:0000256" key="3">
    <source>
        <dbReference type="ARBA" id="ARBA00022448"/>
    </source>
</evidence>
<keyword evidence="5" id="KW-0934">Plastid</keyword>
<feature type="region of interest" description="Disordered" evidence="16">
    <location>
        <begin position="438"/>
        <end position="490"/>
    </location>
</feature>
<keyword evidence="11" id="KW-0653">Protein transport</keyword>
<dbReference type="InterPro" id="IPR045058">
    <property type="entry name" value="GIMA/IAN/Toc"/>
</dbReference>
<dbReference type="Pfam" id="PF01926">
    <property type="entry name" value="MMR_HSR1"/>
    <property type="match status" value="2"/>
</dbReference>
<evidence type="ECO:0000256" key="12">
    <source>
        <dbReference type="ARBA" id="ARBA00022989"/>
    </source>
</evidence>
<organism evidence="18 19">
    <name type="scientific">Alternaria dauci</name>
    <dbReference type="NCBI Taxonomy" id="48095"/>
    <lineage>
        <taxon>Eukaryota</taxon>
        <taxon>Fungi</taxon>
        <taxon>Dikarya</taxon>
        <taxon>Ascomycota</taxon>
        <taxon>Pezizomycotina</taxon>
        <taxon>Dothideomycetes</taxon>
        <taxon>Pleosporomycetidae</taxon>
        <taxon>Pleosporales</taxon>
        <taxon>Pleosporineae</taxon>
        <taxon>Pleosporaceae</taxon>
        <taxon>Alternaria</taxon>
        <taxon>Alternaria sect. Porri</taxon>
    </lineage>
</organism>
<keyword evidence="3" id="KW-0813">Transport</keyword>
<keyword evidence="10" id="KW-0460">Magnesium</keyword>
<keyword evidence="8" id="KW-0378">Hydrolase</keyword>
<reference evidence="18 19" key="1">
    <citation type="submission" date="2024-09" db="EMBL/GenBank/DDBJ databases">
        <title>T2T genomes of carrot and Alternaria dauci and their utility for understanding host-pathogen interaction during carrot leaf blight disease.</title>
        <authorList>
            <person name="Liu W."/>
            <person name="Xu S."/>
            <person name="Ou C."/>
            <person name="Liu X."/>
            <person name="Zhuang F."/>
            <person name="Deng X.W."/>
        </authorList>
    </citation>
    <scope>NUCLEOTIDE SEQUENCE [LARGE SCALE GENOMIC DNA]</scope>
    <source>
        <strain evidence="18 19">A2016</strain>
    </source>
</reference>
<comment type="subcellular location">
    <subcellularLocation>
        <location evidence="2">Membrane</location>
        <topology evidence="2">Single-pass membrane protein</topology>
    </subcellularLocation>
    <subcellularLocation>
        <location evidence="14">Plastid</location>
        <location evidence="14">Chloroplast outer membrane</location>
    </subcellularLocation>
</comment>
<feature type="coiled-coil region" evidence="15">
    <location>
        <begin position="811"/>
        <end position="918"/>
    </location>
</feature>
<dbReference type="EMBL" id="JBHGVX010000003">
    <property type="protein sequence ID" value="KAL1797156.1"/>
    <property type="molecule type" value="Genomic_DNA"/>
</dbReference>
<sequence>MSTLRSSSTRRGSFDVPESARSSGKPPVTLTSSVQNATGFNNNAPSSQAIGILVMGLTGAGKSTFISQVTQKTADIGHSLESCTTEVTFQTLQRKSGQEVYLIDTPGFDDTNLEYGSVFRKIASWICTYCDGNRHGLRIGGMIYVQRITDMRMSGSSLKSLRIFEKICGERHFRDVVVVTTMWGSLKTKEARDAAMMRMKMMEERPEFFGNLIRAGARMEKHQGDVQSGVRIVELLADRRKTVVLQLQYEMRGGMKLGETTAGKYLEGELAHTRERYEAQKRELEECAEEAHDDEDLRSEFFEQVEDCTRLVNNIINDQGSLSVTLDDMWNEQAARCSVGRNDQAEDTMQENNSARIFDLENEVQGLKRVIEEQRDGLNAQREDIERIEAARKEIAEAKERDQAARDKAKEKRAPHNEAIMWMRNFFAGRHPENFVQLPRRADSMPLETKASRKPSSMAWQKRSRSKGRQSRKPDTMRTSPDEQIKQPYTVSHYRQGQYTYEPGYSGFSESDYESETENSTPHTYMPPRAHAYTPAALPTHNGQYQVPPHEVSIDPTRTMRNPPPLSQPPLRRVQHPVTSAHHQVVVRSPSYLSNPPDDTIIAVMGITGCGKTTFVNLFSDRKLEVGHGLDSCTVSVQVVPCTFEGGTKIYLVDTPGFDDTYRTDSEILREVALWLNKAHSEKLRLTGIIFLQRISDVRVGGSGIKNIKMFQKLCGDGPLASVVLATTMWDMAAEDAAIQREKELKEQPQLWKRMIDHGSRVFRHDKKEVSALKIIKYLMRRKRLVTLDIQREMVDERRELIDTGAGNALASQMETLIKHYEKKMKELEQDYREARKEDRELLEEQRREHQENLEKQRKEMENLHVNRLQLIEEQNKRFEESQRLAKENMKRAQDDFAAELEKQKKQIRERFLRLVVQLKVLIPAISVPT</sequence>
<keyword evidence="9" id="KW-1002">Plastid outer membrane</keyword>
<proteinExistence type="predicted"/>
<dbReference type="PANTHER" id="PTHR10903">
    <property type="entry name" value="GTPASE, IMAP FAMILY MEMBER-RELATED"/>
    <property type="match status" value="1"/>
</dbReference>
<evidence type="ECO:0000259" key="17">
    <source>
        <dbReference type="Pfam" id="PF01926"/>
    </source>
</evidence>
<evidence type="ECO:0000256" key="8">
    <source>
        <dbReference type="ARBA" id="ARBA00022801"/>
    </source>
</evidence>
<evidence type="ECO:0000256" key="7">
    <source>
        <dbReference type="ARBA" id="ARBA00022723"/>
    </source>
</evidence>
<dbReference type="CDD" id="cd06503">
    <property type="entry name" value="ATP-synt_Fo_b"/>
    <property type="match status" value="1"/>
</dbReference>
<dbReference type="InterPro" id="IPR006073">
    <property type="entry name" value="GTP-bd"/>
</dbReference>
<evidence type="ECO:0000313" key="19">
    <source>
        <dbReference type="Proteomes" id="UP001578633"/>
    </source>
</evidence>
<gene>
    <name evidence="18" type="ORF">ACET3X_003762</name>
</gene>
<evidence type="ECO:0000256" key="11">
    <source>
        <dbReference type="ARBA" id="ARBA00022927"/>
    </source>
</evidence>
<feature type="compositionally biased region" description="Low complexity" evidence="16">
    <location>
        <begin position="1"/>
        <end position="11"/>
    </location>
</feature>
<comment type="caution">
    <text evidence="18">The sequence shown here is derived from an EMBL/GenBank/DDBJ whole genome shotgun (WGS) entry which is preliminary data.</text>
</comment>
<keyword evidence="19" id="KW-1185">Reference proteome</keyword>
<dbReference type="GeneID" id="96084084"/>
<evidence type="ECO:0000256" key="9">
    <source>
        <dbReference type="ARBA" id="ARBA00022805"/>
    </source>
</evidence>
<evidence type="ECO:0000256" key="6">
    <source>
        <dbReference type="ARBA" id="ARBA00022692"/>
    </source>
</evidence>
<feature type="compositionally biased region" description="Basic and acidic residues" evidence="16">
    <location>
        <begin position="472"/>
        <end position="485"/>
    </location>
</feature>
<feature type="domain" description="G" evidence="17">
    <location>
        <begin position="602"/>
        <end position="662"/>
    </location>
</feature>
<feature type="coiled-coil region" evidence="15">
    <location>
        <begin position="357"/>
        <end position="412"/>
    </location>
</feature>
<keyword evidence="13" id="KW-0472">Membrane</keyword>
<keyword evidence="4" id="KW-0150">Chloroplast</keyword>
<dbReference type="PANTHER" id="PTHR10903:SF135">
    <property type="entry name" value="TRANSLOCASE OF CHLOROPLAST 120, CHLOROPLASTIC-RELATED"/>
    <property type="match status" value="1"/>
</dbReference>
<evidence type="ECO:0000256" key="14">
    <source>
        <dbReference type="ARBA" id="ARBA00024013"/>
    </source>
</evidence>
<dbReference type="Proteomes" id="UP001578633">
    <property type="component" value="Chromosome 3"/>
</dbReference>
<dbReference type="RefSeq" id="XP_069307740.1">
    <property type="nucleotide sequence ID" value="XM_069450568.1"/>
</dbReference>
<evidence type="ECO:0000256" key="10">
    <source>
        <dbReference type="ARBA" id="ARBA00022842"/>
    </source>
</evidence>
<feature type="region of interest" description="Disordered" evidence="16">
    <location>
        <begin position="1"/>
        <end position="36"/>
    </location>
</feature>
<feature type="domain" description="G" evidence="17">
    <location>
        <begin position="52"/>
        <end position="116"/>
    </location>
</feature>
<evidence type="ECO:0000256" key="4">
    <source>
        <dbReference type="ARBA" id="ARBA00022528"/>
    </source>
</evidence>
<feature type="compositionally biased region" description="Basic residues" evidence="16">
    <location>
        <begin position="462"/>
        <end position="471"/>
    </location>
</feature>
<name>A0ABR3UKZ8_9PLEO</name>
<evidence type="ECO:0000256" key="13">
    <source>
        <dbReference type="ARBA" id="ARBA00023136"/>
    </source>
</evidence>
<keyword evidence="15" id="KW-0175">Coiled coil</keyword>
<feature type="coiled-coil region" evidence="15">
    <location>
        <begin position="270"/>
        <end position="297"/>
    </location>
</feature>
<evidence type="ECO:0000256" key="5">
    <source>
        <dbReference type="ARBA" id="ARBA00022640"/>
    </source>
</evidence>
<keyword evidence="6" id="KW-0812">Transmembrane</keyword>
<evidence type="ECO:0000256" key="1">
    <source>
        <dbReference type="ARBA" id="ARBA00001946"/>
    </source>
</evidence>
<evidence type="ECO:0000256" key="16">
    <source>
        <dbReference type="SAM" id="MobiDB-lite"/>
    </source>
</evidence>
<keyword evidence="12" id="KW-1133">Transmembrane helix</keyword>
<dbReference type="CDD" id="cd00882">
    <property type="entry name" value="Ras_like_GTPase"/>
    <property type="match status" value="2"/>
</dbReference>
<evidence type="ECO:0000256" key="15">
    <source>
        <dbReference type="SAM" id="Coils"/>
    </source>
</evidence>
<protein>
    <recommendedName>
        <fullName evidence="17">G domain-containing protein</fullName>
    </recommendedName>
</protein>
<comment type="cofactor">
    <cofactor evidence="1">
        <name>Mg(2+)</name>
        <dbReference type="ChEBI" id="CHEBI:18420"/>
    </cofactor>
</comment>
<evidence type="ECO:0000256" key="2">
    <source>
        <dbReference type="ARBA" id="ARBA00004167"/>
    </source>
</evidence>
<keyword evidence="7" id="KW-0479">Metal-binding</keyword>